<protein>
    <recommendedName>
        <fullName evidence="3">GDSL-like Lipase/Acylhydrolase</fullName>
    </recommendedName>
</protein>
<dbReference type="HOGENOM" id="CLU_045521_0_0_10"/>
<accession>I3C2Y9</accession>
<name>I3C2Y9_9FLAO</name>
<dbReference type="AlphaFoldDB" id="I3C2Y9"/>
<dbReference type="Gene3D" id="3.40.50.1110">
    <property type="entry name" value="SGNH hydrolase"/>
    <property type="match status" value="2"/>
</dbReference>
<evidence type="ECO:0000313" key="2">
    <source>
        <dbReference type="Proteomes" id="UP000004690"/>
    </source>
</evidence>
<gene>
    <name evidence="1" type="ORF">JoomaDRAFT_0960</name>
</gene>
<dbReference type="RefSeq" id="WP_008611061.1">
    <property type="nucleotide sequence ID" value="NZ_JH651379.1"/>
</dbReference>
<evidence type="ECO:0008006" key="3">
    <source>
        <dbReference type="Google" id="ProtNLM"/>
    </source>
</evidence>
<dbReference type="EMBL" id="JH651379">
    <property type="protein sequence ID" value="EIJ37982.1"/>
    <property type="molecule type" value="Genomic_DNA"/>
</dbReference>
<dbReference type="SUPFAM" id="SSF52266">
    <property type="entry name" value="SGNH hydrolase"/>
    <property type="match status" value="2"/>
</dbReference>
<reference evidence="1 2" key="1">
    <citation type="submission" date="2012-02" db="EMBL/GenBank/DDBJ databases">
        <title>Improved High-Quality Draft genome of Joostella marina DSM 19592.</title>
        <authorList>
            <consortium name="US DOE Joint Genome Institute (JGI-PGF)"/>
            <person name="Lucas S."/>
            <person name="Copeland A."/>
            <person name="Lapidus A."/>
            <person name="Bruce D."/>
            <person name="Goodwin L."/>
            <person name="Pitluck S."/>
            <person name="Peters L."/>
            <person name="Chertkov O."/>
            <person name="Ovchinnikova G."/>
            <person name="Kyrpides N."/>
            <person name="Mavromatis K."/>
            <person name="Detter J.C."/>
            <person name="Han C."/>
            <person name="Land M."/>
            <person name="Hauser L."/>
            <person name="Markowitz V."/>
            <person name="Cheng J.-F."/>
            <person name="Hugenholtz P."/>
            <person name="Woyke T."/>
            <person name="Wu D."/>
            <person name="Tindall B."/>
            <person name="Brambilla E."/>
            <person name="Klenk H.-P."/>
            <person name="Eisen J.A."/>
        </authorList>
    </citation>
    <scope>NUCLEOTIDE SEQUENCE [LARGE SCALE GENOMIC DNA]</scope>
    <source>
        <strain evidence="1 2">DSM 19592</strain>
    </source>
</reference>
<dbReference type="STRING" id="926559.JoomaDRAFT_0960"/>
<dbReference type="PROSITE" id="PS51257">
    <property type="entry name" value="PROKAR_LIPOPROTEIN"/>
    <property type="match status" value="1"/>
</dbReference>
<dbReference type="eggNOG" id="COG2755">
    <property type="taxonomic scope" value="Bacteria"/>
</dbReference>
<dbReference type="GO" id="GO:0016788">
    <property type="term" value="F:hydrolase activity, acting on ester bonds"/>
    <property type="evidence" value="ECO:0007669"/>
    <property type="project" value="UniProtKB-ARBA"/>
</dbReference>
<dbReference type="Proteomes" id="UP000004690">
    <property type="component" value="Unassembled WGS sequence"/>
</dbReference>
<keyword evidence="2" id="KW-1185">Reference proteome</keyword>
<dbReference type="InterPro" id="IPR036514">
    <property type="entry name" value="SGNH_hydro_sf"/>
</dbReference>
<organism evidence="1 2">
    <name type="scientific">Galbibacter orientalis DSM 19592</name>
    <dbReference type="NCBI Taxonomy" id="926559"/>
    <lineage>
        <taxon>Bacteria</taxon>
        <taxon>Pseudomonadati</taxon>
        <taxon>Bacteroidota</taxon>
        <taxon>Flavobacteriia</taxon>
        <taxon>Flavobacteriales</taxon>
        <taxon>Flavobacteriaceae</taxon>
        <taxon>Galbibacter</taxon>
    </lineage>
</organism>
<evidence type="ECO:0000313" key="1">
    <source>
        <dbReference type="EMBL" id="EIJ37982.1"/>
    </source>
</evidence>
<sequence>MKTNYVSLLFLMFLGLYGCSSDDDAGNGGSEMEMEYSSGTADFSNYVAVGNSLTAGYTDGALFVSGQSNSLPNILSQQFALVGGGEFQQPLTNDNIGGLLAGGFPLPGIENRLYFNGSGPARLPGSPTTDIAQTLSGSFNNMGVPGAFSYHLLSPGYGNIAGVAAGLANPYFVRFASSPSTTVIADAVAQKPTFFSLWIGNNDVLGYATGGGVGIDQTGNLDYATYALNDITDPTIFADIYTAIVSELSKNDAKGIVANIPDVTEIPYFTTVPYAPLDPTNPDFGSQIPMLNNIFGALNQVYEALGAPERKIEFATNAASAVVIKDEALTDISAQIEGVLNASPTFPAFISQFGLPAQAVPLVANILGQRYGQSRQANEADLIVLPSSNVIGTVNVTALQALMGMGVPQELAGQFSIEGITLPLEDKWVLIPSEQASVKTATDAYNMAIATIAQQNDLALVDANAIMKMLSQGGGVPFDEFILNSSLVFGGAFSLDGVHPTARGYAYLANKFMEAIEKKYNAVLPRVRAADYNTLYPAQLP</sequence>
<dbReference type="OrthoDB" id="9764164at2"/>
<proteinExistence type="predicted"/>